<dbReference type="EMBL" id="LZJY01000096">
    <property type="protein sequence ID" value="OBI07404.1"/>
    <property type="molecule type" value="Genomic_DNA"/>
</dbReference>
<evidence type="ECO:0000313" key="1">
    <source>
        <dbReference type="EMBL" id="OBI07404.1"/>
    </source>
</evidence>
<comment type="caution">
    <text evidence="1">The sequence shown here is derived from an EMBL/GenBank/DDBJ whole genome shotgun (WGS) entry which is preliminary data.</text>
</comment>
<name>A0A1A2W1H0_MYCSC</name>
<dbReference type="Proteomes" id="UP000092207">
    <property type="component" value="Unassembled WGS sequence"/>
</dbReference>
<dbReference type="AlphaFoldDB" id="A0A1A2W1H0"/>
<protein>
    <submittedName>
        <fullName evidence="1">Uncharacterized protein</fullName>
    </submittedName>
</protein>
<sequence>MAGNSPHNIHAFGYFAAVIKAPKSGGAAAAITRWVVFWMPRARPLQNGPANSVMAVASKPLSSTAITEMATISGA</sequence>
<accession>A0A1A2W1H0</accession>
<evidence type="ECO:0000313" key="2">
    <source>
        <dbReference type="Proteomes" id="UP000092207"/>
    </source>
</evidence>
<proteinExistence type="predicted"/>
<gene>
    <name evidence="1" type="ORF">A5679_11125</name>
</gene>
<reference evidence="1 2" key="1">
    <citation type="submission" date="2016-06" db="EMBL/GenBank/DDBJ databases">
        <authorList>
            <person name="Kjaerup R.B."/>
            <person name="Dalgaard T.S."/>
            <person name="Juul-Madsen H.R."/>
        </authorList>
    </citation>
    <scope>NUCLEOTIDE SEQUENCE [LARGE SCALE GENOMIC DNA]</scope>
    <source>
        <strain evidence="1 2">E2838</strain>
    </source>
</reference>
<organism evidence="1 2">
    <name type="scientific">Mycobacterium scrofulaceum</name>
    <dbReference type="NCBI Taxonomy" id="1783"/>
    <lineage>
        <taxon>Bacteria</taxon>
        <taxon>Bacillati</taxon>
        <taxon>Actinomycetota</taxon>
        <taxon>Actinomycetes</taxon>
        <taxon>Mycobacteriales</taxon>
        <taxon>Mycobacteriaceae</taxon>
        <taxon>Mycobacterium</taxon>
    </lineage>
</organism>